<evidence type="ECO:0000256" key="1">
    <source>
        <dbReference type="ARBA" id="ARBA00000085"/>
    </source>
</evidence>
<proteinExistence type="predicted"/>
<sequence length="435" mass="46785">MLSAAILLAVVWKVAEQRVERNSRALAIQLREDMTDEFRDEGMADLTRLVRTRAADPADRDLVLLLVDARGRVLAGNIAEWPPSVPLDSRYRQISLFRNDRAAPERMGVIGTRLDGGARLLSGYVLEDEAALFRLLGEVLTIAMLLGLLLAGIGAAITIKLVTSRIRVLEQTSSAVAAGLLSRRVPEQGTGDAFDLLGSSINNMLERIEHLVSELQVVTEGLAHDLRSPLTRLQVNLDRLSAGELDPGARAALDKAAAEAKLVLRIVATALEIARVEAGAGRERFTRIEVAPLLGDLAELYGPAFEEMGHRLEVSAEPLTLRADRALLSQSLGNLLENAIVHAVPGRVTLGAKQAGDRVLLFVADRGPGIPEHQREQAMQRFGRLDPARHGQGTGLGLSLVQAVARLHGGSFRLEDAGGGLRGVIDLPLNAGPDE</sequence>
<keyword evidence="9" id="KW-0902">Two-component regulatory system</keyword>
<keyword evidence="4" id="KW-0597">Phosphoprotein</keyword>
<evidence type="ECO:0000256" key="6">
    <source>
        <dbReference type="ARBA" id="ARBA00022692"/>
    </source>
</evidence>
<dbReference type="SUPFAM" id="SSF47384">
    <property type="entry name" value="Homodimeric domain of signal transducing histidine kinase"/>
    <property type="match status" value="1"/>
</dbReference>
<evidence type="ECO:0000256" key="7">
    <source>
        <dbReference type="ARBA" id="ARBA00022777"/>
    </source>
</evidence>
<dbReference type="CDD" id="cd00075">
    <property type="entry name" value="HATPase"/>
    <property type="match status" value="1"/>
</dbReference>
<feature type="domain" description="HAMP" evidence="13">
    <location>
        <begin position="160"/>
        <end position="213"/>
    </location>
</feature>
<evidence type="ECO:0000256" key="5">
    <source>
        <dbReference type="ARBA" id="ARBA00022679"/>
    </source>
</evidence>
<comment type="caution">
    <text evidence="14">The sequence shown here is derived from an EMBL/GenBank/DDBJ whole genome shotgun (WGS) entry which is preliminary data.</text>
</comment>
<dbReference type="SUPFAM" id="SSF55874">
    <property type="entry name" value="ATPase domain of HSP90 chaperone/DNA topoisomerase II/histidine kinase"/>
    <property type="match status" value="1"/>
</dbReference>
<dbReference type="InterPro" id="IPR003661">
    <property type="entry name" value="HisK_dim/P_dom"/>
</dbReference>
<keyword evidence="15" id="KW-1185">Reference proteome</keyword>
<dbReference type="Gene3D" id="6.10.340.10">
    <property type="match status" value="1"/>
</dbReference>
<evidence type="ECO:0000313" key="15">
    <source>
        <dbReference type="Proteomes" id="UP001156703"/>
    </source>
</evidence>
<keyword evidence="5" id="KW-0808">Transferase</keyword>
<dbReference type="Gene3D" id="1.10.287.130">
    <property type="match status" value="1"/>
</dbReference>
<dbReference type="InterPro" id="IPR003660">
    <property type="entry name" value="HAMP_dom"/>
</dbReference>
<dbReference type="PANTHER" id="PTHR45436:SF8">
    <property type="entry name" value="HISTIDINE KINASE"/>
    <property type="match status" value="1"/>
</dbReference>
<evidence type="ECO:0000259" key="13">
    <source>
        <dbReference type="PROSITE" id="PS50885"/>
    </source>
</evidence>
<dbReference type="SMART" id="SM00304">
    <property type="entry name" value="HAMP"/>
    <property type="match status" value="1"/>
</dbReference>
<evidence type="ECO:0000259" key="12">
    <source>
        <dbReference type="PROSITE" id="PS50109"/>
    </source>
</evidence>
<name>A0ABQ5Z8E5_9SPHN</name>
<dbReference type="PROSITE" id="PS50885">
    <property type="entry name" value="HAMP"/>
    <property type="match status" value="1"/>
</dbReference>
<evidence type="ECO:0000256" key="2">
    <source>
        <dbReference type="ARBA" id="ARBA00004370"/>
    </source>
</evidence>
<dbReference type="EMBL" id="BSOO01000014">
    <property type="protein sequence ID" value="GLR47832.1"/>
    <property type="molecule type" value="Genomic_DNA"/>
</dbReference>
<dbReference type="InterPro" id="IPR005467">
    <property type="entry name" value="His_kinase_dom"/>
</dbReference>
<comment type="catalytic activity">
    <reaction evidence="1">
        <text>ATP + protein L-histidine = ADP + protein N-phospho-L-histidine.</text>
        <dbReference type="EC" id="2.7.13.3"/>
    </reaction>
</comment>
<reference evidence="15" key="1">
    <citation type="journal article" date="2019" name="Int. J. Syst. Evol. Microbiol.">
        <title>The Global Catalogue of Microorganisms (GCM) 10K type strain sequencing project: providing services to taxonomists for standard genome sequencing and annotation.</title>
        <authorList>
            <consortium name="The Broad Institute Genomics Platform"/>
            <consortium name="The Broad Institute Genome Sequencing Center for Infectious Disease"/>
            <person name="Wu L."/>
            <person name="Ma J."/>
        </authorList>
    </citation>
    <scope>NUCLEOTIDE SEQUENCE [LARGE SCALE GENOMIC DNA]</scope>
    <source>
        <strain evidence="15">NBRC 102146</strain>
    </source>
</reference>
<dbReference type="PROSITE" id="PS50109">
    <property type="entry name" value="HIS_KIN"/>
    <property type="match status" value="1"/>
</dbReference>
<feature type="domain" description="Histidine kinase" evidence="12">
    <location>
        <begin position="221"/>
        <end position="431"/>
    </location>
</feature>
<dbReference type="InterPro" id="IPR050428">
    <property type="entry name" value="TCS_sensor_his_kinase"/>
</dbReference>
<dbReference type="InterPro" id="IPR003594">
    <property type="entry name" value="HATPase_dom"/>
</dbReference>
<evidence type="ECO:0000256" key="4">
    <source>
        <dbReference type="ARBA" id="ARBA00022553"/>
    </source>
</evidence>
<gene>
    <name evidence="14" type="ORF">GCM10007925_15450</name>
</gene>
<dbReference type="Pfam" id="PF00512">
    <property type="entry name" value="HisKA"/>
    <property type="match status" value="1"/>
</dbReference>
<dbReference type="InterPro" id="IPR036890">
    <property type="entry name" value="HATPase_C_sf"/>
</dbReference>
<dbReference type="PANTHER" id="PTHR45436">
    <property type="entry name" value="SENSOR HISTIDINE KINASE YKOH"/>
    <property type="match status" value="1"/>
</dbReference>
<dbReference type="RefSeq" id="WP_051676566.1">
    <property type="nucleotide sequence ID" value="NZ_BSOO01000014.1"/>
</dbReference>
<dbReference type="InterPro" id="IPR004358">
    <property type="entry name" value="Sig_transdc_His_kin-like_C"/>
</dbReference>
<evidence type="ECO:0000256" key="10">
    <source>
        <dbReference type="ARBA" id="ARBA00023136"/>
    </source>
</evidence>
<evidence type="ECO:0000256" key="8">
    <source>
        <dbReference type="ARBA" id="ARBA00022989"/>
    </source>
</evidence>
<dbReference type="Pfam" id="PF00672">
    <property type="entry name" value="HAMP"/>
    <property type="match status" value="1"/>
</dbReference>
<accession>A0ABQ5Z8E5</accession>
<dbReference type="SMART" id="SM00387">
    <property type="entry name" value="HATPase_c"/>
    <property type="match status" value="1"/>
</dbReference>
<keyword evidence="7 14" id="KW-0418">Kinase</keyword>
<keyword evidence="8 11" id="KW-1133">Transmembrane helix</keyword>
<dbReference type="PRINTS" id="PR00344">
    <property type="entry name" value="BCTRLSENSOR"/>
</dbReference>
<evidence type="ECO:0000256" key="3">
    <source>
        <dbReference type="ARBA" id="ARBA00012438"/>
    </source>
</evidence>
<evidence type="ECO:0000313" key="14">
    <source>
        <dbReference type="EMBL" id="GLR47832.1"/>
    </source>
</evidence>
<dbReference type="Gene3D" id="3.30.565.10">
    <property type="entry name" value="Histidine kinase-like ATPase, C-terminal domain"/>
    <property type="match status" value="1"/>
</dbReference>
<evidence type="ECO:0000256" key="9">
    <source>
        <dbReference type="ARBA" id="ARBA00023012"/>
    </source>
</evidence>
<dbReference type="InterPro" id="IPR036097">
    <property type="entry name" value="HisK_dim/P_sf"/>
</dbReference>
<dbReference type="Proteomes" id="UP001156703">
    <property type="component" value="Unassembled WGS sequence"/>
</dbReference>
<comment type="subcellular location">
    <subcellularLocation>
        <location evidence="2">Membrane</location>
    </subcellularLocation>
</comment>
<dbReference type="GO" id="GO:0016301">
    <property type="term" value="F:kinase activity"/>
    <property type="evidence" value="ECO:0007669"/>
    <property type="project" value="UniProtKB-KW"/>
</dbReference>
<dbReference type="SMART" id="SM00388">
    <property type="entry name" value="HisKA"/>
    <property type="match status" value="1"/>
</dbReference>
<evidence type="ECO:0000256" key="11">
    <source>
        <dbReference type="SAM" id="Phobius"/>
    </source>
</evidence>
<dbReference type="Pfam" id="PF02518">
    <property type="entry name" value="HATPase_c"/>
    <property type="match status" value="1"/>
</dbReference>
<feature type="transmembrane region" description="Helical" evidence="11">
    <location>
        <begin position="139"/>
        <end position="159"/>
    </location>
</feature>
<dbReference type="EC" id="2.7.13.3" evidence="3"/>
<organism evidence="14 15">
    <name type="scientific">Sphingomonas astaxanthinifaciens DSM 22298</name>
    <dbReference type="NCBI Taxonomy" id="1123267"/>
    <lineage>
        <taxon>Bacteria</taxon>
        <taxon>Pseudomonadati</taxon>
        <taxon>Pseudomonadota</taxon>
        <taxon>Alphaproteobacteria</taxon>
        <taxon>Sphingomonadales</taxon>
        <taxon>Sphingomonadaceae</taxon>
        <taxon>Sphingomonas</taxon>
    </lineage>
</organism>
<keyword evidence="10 11" id="KW-0472">Membrane</keyword>
<keyword evidence="6 11" id="KW-0812">Transmembrane</keyword>
<dbReference type="CDD" id="cd06225">
    <property type="entry name" value="HAMP"/>
    <property type="match status" value="1"/>
</dbReference>
<protein>
    <recommendedName>
        <fullName evidence="3">histidine kinase</fullName>
        <ecNumber evidence="3">2.7.13.3</ecNumber>
    </recommendedName>
</protein>